<dbReference type="STRING" id="1297569.MESS2_110085"/>
<evidence type="ECO:0000313" key="1">
    <source>
        <dbReference type="EMBL" id="CCV03665.1"/>
    </source>
</evidence>
<evidence type="ECO:0000313" key="2">
    <source>
        <dbReference type="Proteomes" id="UP000012062"/>
    </source>
</evidence>
<name>M5EHB6_9HYPH</name>
<sequence length="57" mass="6439">MASLISYLRDLGHAASRDPGTRLRVTRAQFRMASGAELWPNRALRIFSAVRKRVTLP</sequence>
<protein>
    <submittedName>
        <fullName evidence="1">Uncharacterized protein</fullName>
    </submittedName>
</protein>
<comment type="caution">
    <text evidence="1">The sequence shown here is derived from an EMBL/GenBank/DDBJ whole genome shotgun (WGS) entry which is preliminary data.</text>
</comment>
<gene>
    <name evidence="1" type="ORF">MESS2_110085</name>
</gene>
<proteinExistence type="predicted"/>
<dbReference type="AlphaFoldDB" id="M5EHB6"/>
<accession>M5EHB6</accession>
<organism evidence="1 2">
    <name type="scientific">Mesorhizobium metallidurans STM 2683</name>
    <dbReference type="NCBI Taxonomy" id="1297569"/>
    <lineage>
        <taxon>Bacteria</taxon>
        <taxon>Pseudomonadati</taxon>
        <taxon>Pseudomonadota</taxon>
        <taxon>Alphaproteobacteria</taxon>
        <taxon>Hyphomicrobiales</taxon>
        <taxon>Phyllobacteriaceae</taxon>
        <taxon>Mesorhizobium</taxon>
    </lineage>
</organism>
<reference evidence="1 2" key="1">
    <citation type="submission" date="2013-02" db="EMBL/GenBank/DDBJ databases">
        <authorList>
            <person name="Genoscope - CEA"/>
        </authorList>
    </citation>
    <scope>NUCLEOTIDE SEQUENCE [LARGE SCALE GENOMIC DNA]</scope>
    <source>
        <strain evidence="1 2">STM 2683</strain>
    </source>
</reference>
<keyword evidence="2" id="KW-1185">Reference proteome</keyword>
<dbReference type="Proteomes" id="UP000012062">
    <property type="component" value="Unassembled WGS sequence"/>
</dbReference>
<dbReference type="EMBL" id="CAUM01000013">
    <property type="protein sequence ID" value="CCV03665.1"/>
    <property type="molecule type" value="Genomic_DNA"/>
</dbReference>